<accession>A0ABD7BXI1</accession>
<dbReference type="InterPro" id="IPR009057">
    <property type="entry name" value="Homeodomain-like_sf"/>
</dbReference>
<protein>
    <submittedName>
        <fullName evidence="1">Uncharacterized protein</fullName>
    </submittedName>
</protein>
<organism evidence="1 2">
    <name type="scientific">Xylella fastidiosa</name>
    <dbReference type="NCBI Taxonomy" id="2371"/>
    <lineage>
        <taxon>Bacteria</taxon>
        <taxon>Pseudomonadati</taxon>
        <taxon>Pseudomonadota</taxon>
        <taxon>Gammaproteobacteria</taxon>
        <taxon>Lysobacterales</taxon>
        <taxon>Lysobacteraceae</taxon>
        <taxon>Xylella</taxon>
    </lineage>
</organism>
<dbReference type="AlphaFoldDB" id="A0ABD7BXI1"/>
<dbReference type="SUPFAM" id="SSF46689">
    <property type="entry name" value="Homeodomain-like"/>
    <property type="match status" value="1"/>
</dbReference>
<proteinExistence type="predicted"/>
<evidence type="ECO:0000313" key="1">
    <source>
        <dbReference type="EMBL" id="QPB72614.1"/>
    </source>
</evidence>
<reference evidence="2" key="1">
    <citation type="submission" date="2014-11" db="EMBL/GenBank/DDBJ databases">
        <title>Xylella fastidiosa Hib4 Genome Sequencing.</title>
        <authorList>
            <person name="Pierry P.M."/>
            <person name="da Silva A.M."/>
        </authorList>
    </citation>
    <scope>NUCLEOTIDE SEQUENCE [LARGE SCALE GENOMIC DNA]</scope>
    <source>
        <strain evidence="2">Hib4</strain>
    </source>
</reference>
<dbReference type="KEGG" id="xfh:XFHB_13970"/>
<sequence length="214" mass="23455">MQTTCFLQRSNPPRLLARLPLDGKPCVARWGDAVGVGVRPTVATRLPASVQELADVIGREQALTLIGQLPRTYPKGRRSGKVILYVPKVLSPHHRLVSILGWEDAQKLVDVFGGELLQPANCNCIARHARDCAVVELLRSGVPLDGIATIFGISVRHVRNFAGGSPWHPSRKTCHRTCAEETRRMSGNECLRDVSCRPLAKKALHSSSFLRVAS</sequence>
<gene>
    <name evidence="1" type="ORF">XFHB_13970</name>
</gene>
<evidence type="ECO:0000313" key="2">
    <source>
        <dbReference type="Proteomes" id="UP000196980"/>
    </source>
</evidence>
<name>A0ABD7BXI1_XYLFS</name>
<dbReference type="EMBL" id="CP009885">
    <property type="protein sequence ID" value="QPB72614.1"/>
    <property type="molecule type" value="Genomic_DNA"/>
</dbReference>
<dbReference type="Proteomes" id="UP000196980">
    <property type="component" value="Chromosome"/>
</dbReference>